<reference evidence="2" key="1">
    <citation type="submission" date="2021-02" db="EMBL/GenBank/DDBJ databases">
        <title>Strain Y2R2, a novel species of the genus Halomonas.</title>
        <authorList>
            <person name="Huang H."/>
        </authorList>
    </citation>
    <scope>NUCLEOTIDE SEQUENCE</scope>
    <source>
        <strain evidence="2">Y2R2</strain>
    </source>
</reference>
<dbReference type="KEGG" id="hbh:E4T21_02250"/>
<dbReference type="Gene3D" id="3.60.110.10">
    <property type="entry name" value="Carbon-nitrogen hydrolase"/>
    <property type="match status" value="1"/>
</dbReference>
<dbReference type="SUPFAM" id="SSF56317">
    <property type="entry name" value="Carbon-nitrogen hydrolase"/>
    <property type="match status" value="1"/>
</dbReference>
<dbReference type="AlphaFoldDB" id="A0A5C1NFP5"/>
<feature type="domain" description="CN hydrolase" evidence="1">
    <location>
        <begin position="1"/>
        <end position="236"/>
    </location>
</feature>
<sequence>MRLLLAQTFPERGNIEANLADIASLCEQAVSAGADLVAIPELGISGYNIFAQLDSLSEPIDGTTSTRLAALARQYRLHLLVGLAERQPDGSLANAAVLFDDQGQRQATYHKRQLWDREHAFFSPGNELCVVDTRLGRLGLMICYDNEFPEMARALAQRGAQVILSPTANMVPNAERQQLQIRTRAMDNQCFVACINRAGQEDELHYCGHSLVAGPDGEVLGLLGAEPGTLIVDIDLERITESRKHQDYLRDLRSTPELST</sequence>
<dbReference type="Pfam" id="PF00795">
    <property type="entry name" value="CN_hydrolase"/>
    <property type="match status" value="1"/>
</dbReference>
<dbReference type="PANTHER" id="PTHR23088">
    <property type="entry name" value="NITRILASE-RELATED"/>
    <property type="match status" value="1"/>
</dbReference>
<organism evidence="2 3">
    <name type="scientific">Halomonas binhaiensis</name>
    <dbReference type="NCBI Taxonomy" id="2562282"/>
    <lineage>
        <taxon>Bacteria</taxon>
        <taxon>Pseudomonadati</taxon>
        <taxon>Pseudomonadota</taxon>
        <taxon>Gammaproteobacteria</taxon>
        <taxon>Oceanospirillales</taxon>
        <taxon>Halomonadaceae</taxon>
        <taxon>Halomonas</taxon>
    </lineage>
</organism>
<accession>A0A5C1NFP5</accession>
<dbReference type="GO" id="GO:0016787">
    <property type="term" value="F:hydrolase activity"/>
    <property type="evidence" value="ECO:0007669"/>
    <property type="project" value="UniProtKB-KW"/>
</dbReference>
<dbReference type="InterPro" id="IPR044083">
    <property type="entry name" value="RamA-like"/>
</dbReference>
<keyword evidence="2" id="KW-0378">Hydrolase</keyword>
<keyword evidence="3" id="KW-1185">Reference proteome</keyword>
<proteinExistence type="predicted"/>
<evidence type="ECO:0000313" key="3">
    <source>
        <dbReference type="Proteomes" id="UP000324285"/>
    </source>
</evidence>
<gene>
    <name evidence="2" type="ORF">E4T21_02250</name>
</gene>
<dbReference type="RefSeq" id="WP_149283143.1">
    <property type="nucleotide sequence ID" value="NZ_CP038437.2"/>
</dbReference>
<dbReference type="EMBL" id="CP038437">
    <property type="protein sequence ID" value="QEM80509.1"/>
    <property type="molecule type" value="Genomic_DNA"/>
</dbReference>
<dbReference type="Proteomes" id="UP000324285">
    <property type="component" value="Chromosome"/>
</dbReference>
<dbReference type="PROSITE" id="PS50263">
    <property type="entry name" value="CN_HYDROLASE"/>
    <property type="match status" value="1"/>
</dbReference>
<dbReference type="InterPro" id="IPR003010">
    <property type="entry name" value="C-N_Hydrolase"/>
</dbReference>
<dbReference type="OrthoDB" id="9803803at2"/>
<protein>
    <submittedName>
        <fullName evidence="2">Carbon-nitrogen hydrolase family protein</fullName>
    </submittedName>
</protein>
<evidence type="ECO:0000313" key="2">
    <source>
        <dbReference type="EMBL" id="QEM80509.1"/>
    </source>
</evidence>
<evidence type="ECO:0000259" key="1">
    <source>
        <dbReference type="PROSITE" id="PS50263"/>
    </source>
</evidence>
<name>A0A5C1NFP5_9GAMM</name>
<dbReference type="InterPro" id="IPR036526">
    <property type="entry name" value="C-N_Hydrolase_sf"/>
</dbReference>
<dbReference type="CDD" id="cd07576">
    <property type="entry name" value="R-amidase_like"/>
    <property type="match status" value="1"/>
</dbReference>
<dbReference type="PANTHER" id="PTHR23088:SF27">
    <property type="entry name" value="DEAMINATED GLUTATHIONE AMIDASE"/>
    <property type="match status" value="1"/>
</dbReference>